<reference evidence="1 2" key="1">
    <citation type="submission" date="2016-10" db="EMBL/GenBank/DDBJ databases">
        <authorList>
            <person name="de Groot N.N."/>
        </authorList>
    </citation>
    <scope>NUCLEOTIDE SEQUENCE [LARGE SCALE GENOMIC DNA]</scope>
    <source>
        <strain evidence="1 2">CGMCC 1.10210</strain>
    </source>
</reference>
<evidence type="ECO:0000313" key="1">
    <source>
        <dbReference type="EMBL" id="SFD32401.1"/>
    </source>
</evidence>
<dbReference type="Proteomes" id="UP000182258">
    <property type="component" value="Unassembled WGS sequence"/>
</dbReference>
<name>A0A1I1RDG8_9HYPH</name>
<proteinExistence type="predicted"/>
<dbReference type="EMBL" id="FOMB01000040">
    <property type="protein sequence ID" value="SFD32401.1"/>
    <property type="molecule type" value="Genomic_DNA"/>
</dbReference>
<accession>A0A1I1RDG8</accession>
<gene>
    <name evidence="1" type="ORF">SAMN04488059_14019</name>
</gene>
<dbReference type="STRING" id="728005.SAMN04488059_14019"/>
<dbReference type="AlphaFoldDB" id="A0A1I1RDG8"/>
<organism evidence="1 2">
    <name type="scientific">Devosia psychrophila</name>
    <dbReference type="NCBI Taxonomy" id="728005"/>
    <lineage>
        <taxon>Bacteria</taxon>
        <taxon>Pseudomonadati</taxon>
        <taxon>Pseudomonadota</taxon>
        <taxon>Alphaproteobacteria</taxon>
        <taxon>Hyphomicrobiales</taxon>
        <taxon>Devosiaceae</taxon>
        <taxon>Devosia</taxon>
    </lineage>
</organism>
<sequence>MKGFVDHVVIVCAGQQIARHQRAYGTGTFVFDPLHYLALIETKPNALDQAAPLQGWDLPEVFQHMRHLLEARMGNRGKREFIQILRFLEAMPQAVVTAAVTQAIQLGAIGFDAVKQIALARIERRPPRLDLSAYPHLPRTTVKTTAAADYTALIPGRAA</sequence>
<evidence type="ECO:0008006" key="3">
    <source>
        <dbReference type="Google" id="ProtNLM"/>
    </source>
</evidence>
<evidence type="ECO:0000313" key="2">
    <source>
        <dbReference type="Proteomes" id="UP000182258"/>
    </source>
</evidence>
<protein>
    <recommendedName>
        <fullName evidence="3">Transposase</fullName>
    </recommendedName>
</protein>